<evidence type="ECO:0000313" key="12">
    <source>
        <dbReference type="EMBL" id="CAE0035149.1"/>
    </source>
</evidence>
<evidence type="ECO:0000256" key="4">
    <source>
        <dbReference type="ARBA" id="ARBA00023268"/>
    </source>
</evidence>
<dbReference type="SUPFAM" id="SSF53335">
    <property type="entry name" value="S-adenosyl-L-methionine-dependent methyltransferases"/>
    <property type="match status" value="2"/>
</dbReference>
<dbReference type="PANTHER" id="PTHR12176:SF78">
    <property type="entry name" value="EEF1A LYSINE AND N-TERMINAL METHYLTRANSFERASE"/>
    <property type="match status" value="1"/>
</dbReference>
<evidence type="ECO:0000313" key="6">
    <source>
        <dbReference type="EMBL" id="CAE0035141.1"/>
    </source>
</evidence>
<dbReference type="CDD" id="cd02440">
    <property type="entry name" value="AdoMet_MTases"/>
    <property type="match status" value="2"/>
</dbReference>
<evidence type="ECO:0000313" key="15">
    <source>
        <dbReference type="EMBL" id="CAE0035153.1"/>
    </source>
</evidence>
<proteinExistence type="inferred from homology"/>
<dbReference type="Pfam" id="PF01564">
    <property type="entry name" value="Spermine_synth"/>
    <property type="match status" value="1"/>
</dbReference>
<evidence type="ECO:0000313" key="17">
    <source>
        <dbReference type="EMBL" id="CAE0035155.1"/>
    </source>
</evidence>
<evidence type="ECO:0000256" key="1">
    <source>
        <dbReference type="ARBA" id="ARBA00008361"/>
    </source>
</evidence>
<dbReference type="EMBL" id="HBHW01004249">
    <property type="protein sequence ID" value="CAE0035149.1"/>
    <property type="molecule type" value="Transcribed_RNA"/>
</dbReference>
<dbReference type="AlphaFoldDB" id="A0A7S3E8D1"/>
<evidence type="ECO:0000256" key="2">
    <source>
        <dbReference type="ARBA" id="ARBA00022603"/>
    </source>
</evidence>
<dbReference type="EMBL" id="HBHW01004261">
    <property type="protein sequence ID" value="CAE0035158.1"/>
    <property type="molecule type" value="Transcribed_RNA"/>
</dbReference>
<evidence type="ECO:0000313" key="7">
    <source>
        <dbReference type="EMBL" id="CAE0035142.1"/>
    </source>
</evidence>
<evidence type="ECO:0000313" key="10">
    <source>
        <dbReference type="EMBL" id="CAE0035146.1"/>
    </source>
</evidence>
<dbReference type="EMBL" id="HBHW01004241">
    <property type="protein sequence ID" value="CAE0035141.1"/>
    <property type="molecule type" value="Transcribed_RNA"/>
</dbReference>
<dbReference type="EMBL" id="HBHW01004256">
    <property type="protein sequence ID" value="CAE0035153.1"/>
    <property type="molecule type" value="Transcribed_RNA"/>
</dbReference>
<dbReference type="GO" id="GO:0032259">
    <property type="term" value="P:methylation"/>
    <property type="evidence" value="ECO:0007669"/>
    <property type="project" value="UniProtKB-KW"/>
</dbReference>
<dbReference type="EMBL" id="HBHW01004255">
    <property type="protein sequence ID" value="CAE0035152.1"/>
    <property type="molecule type" value="Transcribed_RNA"/>
</dbReference>
<protein>
    <recommendedName>
        <fullName evidence="5">Methyltransferase domain-containing protein</fullName>
    </recommendedName>
</protein>
<feature type="domain" description="Methyltransferase" evidence="5">
    <location>
        <begin position="54"/>
        <end position="142"/>
    </location>
</feature>
<dbReference type="InterPro" id="IPR051419">
    <property type="entry name" value="Lys/N-term_MeTrsfase_sf"/>
</dbReference>
<evidence type="ECO:0000256" key="3">
    <source>
        <dbReference type="ARBA" id="ARBA00022679"/>
    </source>
</evidence>
<evidence type="ECO:0000259" key="5">
    <source>
        <dbReference type="Pfam" id="PF13649"/>
    </source>
</evidence>
<keyword evidence="4" id="KW-0511">Multifunctional enzyme</keyword>
<evidence type="ECO:0000313" key="16">
    <source>
        <dbReference type="EMBL" id="CAE0035154.1"/>
    </source>
</evidence>
<evidence type="ECO:0000313" key="19">
    <source>
        <dbReference type="EMBL" id="CAE0035159.1"/>
    </source>
</evidence>
<dbReference type="GO" id="GO:0008168">
    <property type="term" value="F:methyltransferase activity"/>
    <property type="evidence" value="ECO:0007669"/>
    <property type="project" value="UniProtKB-KW"/>
</dbReference>
<dbReference type="EMBL" id="HBHW01004243">
    <property type="protein sequence ID" value="CAE0035143.1"/>
    <property type="molecule type" value="Transcribed_RNA"/>
</dbReference>
<dbReference type="EMBL" id="HBHW01004258">
    <property type="protein sequence ID" value="CAE0035155.1"/>
    <property type="molecule type" value="Transcribed_RNA"/>
</dbReference>
<dbReference type="Gene3D" id="3.40.50.150">
    <property type="entry name" value="Vaccinia Virus protein VP39"/>
    <property type="match status" value="2"/>
</dbReference>
<keyword evidence="3" id="KW-0808">Transferase</keyword>
<dbReference type="EMBL" id="HBHW01004247">
    <property type="protein sequence ID" value="CAE0035147.1"/>
    <property type="molecule type" value="Transcribed_RNA"/>
</dbReference>
<dbReference type="EMBL" id="HBHW01004262">
    <property type="protein sequence ID" value="CAE0035159.1"/>
    <property type="molecule type" value="Transcribed_RNA"/>
</dbReference>
<dbReference type="InterPro" id="IPR041698">
    <property type="entry name" value="Methyltransf_25"/>
</dbReference>
<evidence type="ECO:0000313" key="8">
    <source>
        <dbReference type="EMBL" id="CAE0035143.1"/>
    </source>
</evidence>
<dbReference type="InterPro" id="IPR029063">
    <property type="entry name" value="SAM-dependent_MTases_sf"/>
</dbReference>
<evidence type="ECO:0000313" key="11">
    <source>
        <dbReference type="EMBL" id="CAE0035147.1"/>
    </source>
</evidence>
<sequence length="656" mass="72662">MSGEGLLPLDKDGFRTRQYWEKFFKNRKSAFEWYGGWSELRPFLRNEISNEDKVLIVGCGNSDLSANLYDAGVHGITNIDFSERVIRDMRRKCREQTGMSWEVMDMTCMRFESGVFNVVVDKGALDALASSDSDSVLHEVNKFFDEVKRVLQAGGKYICMSLGQDYLLKWLLEGFPTSGGFLTEISTSADLSTGSEYFPLVISIVKQAMKLPRVFFNAKFSFDQTGKVLNKNTHKELRKMVVAGPTTDPIVAHVNRARTAHRIRSSLGCITPGRLEEYELRDHDGRVRFSLTVVDVNSLEAAPCGVFIVPHGRERDWMFQNGEGMVDLAGNCNVQRLIVVKMMPGCEFIGLNEVKDEVSATVPNFAPKVSRSDRIPIMSLGSSLGSRKEVHQGLLLGDMGEFLIEEVEVAESQYRRLIFLNNPSVIQSEARLAQDGSVDSKHLCFEYHQAMLTGVASLIQRIERVLVVGLGGGALATAFGHFFPNCSVEVVELDEHVVGVARKYFDLKESEKLKVSIGDGLEAIASTSDLFDVIVIDVDNKDTSIGMSCPPPAFVSVGFLKELRDKLTAGEGLMVMNVATRSKDALDSCLENVGRVFGKELLFKLKPSADDVNMVLFAGRLNPKLKAVPGSLRETIGAKAWEDTIAMVEDLESLTL</sequence>
<accession>A0A7S3E8D1</accession>
<evidence type="ECO:0000313" key="13">
    <source>
        <dbReference type="EMBL" id="CAE0035150.1"/>
    </source>
</evidence>
<dbReference type="EMBL" id="HBHW01004242">
    <property type="protein sequence ID" value="CAE0035142.1"/>
    <property type="molecule type" value="Transcribed_RNA"/>
</dbReference>
<gene>
    <name evidence="6" type="ORF">RMAR00112_LOCUS3087</name>
    <name evidence="7" type="ORF">RMAR00112_LOCUS3088</name>
    <name evidence="8" type="ORF">RMAR00112_LOCUS3089</name>
    <name evidence="9" type="ORF">RMAR00112_LOCUS3090</name>
    <name evidence="10" type="ORF">RMAR00112_LOCUS3092</name>
    <name evidence="11" type="ORF">RMAR00112_LOCUS3093</name>
    <name evidence="12" type="ORF">RMAR00112_LOCUS3095</name>
    <name evidence="13" type="ORF">RMAR00112_LOCUS3096</name>
    <name evidence="14" type="ORF">RMAR00112_LOCUS3098</name>
    <name evidence="15" type="ORF">RMAR00112_LOCUS3099</name>
    <name evidence="16" type="ORF">RMAR00112_LOCUS3100</name>
    <name evidence="17" type="ORF">RMAR00112_LOCUS3101</name>
    <name evidence="18" type="ORF">RMAR00112_LOCUS3104</name>
    <name evidence="19" type="ORF">RMAR00112_LOCUS3105</name>
</gene>
<evidence type="ECO:0000313" key="18">
    <source>
        <dbReference type="EMBL" id="CAE0035158.1"/>
    </source>
</evidence>
<dbReference type="Pfam" id="PF13649">
    <property type="entry name" value="Methyltransf_25"/>
    <property type="match status" value="1"/>
</dbReference>
<dbReference type="EMBL" id="HBHW01004257">
    <property type="protein sequence ID" value="CAE0035154.1"/>
    <property type="molecule type" value="Transcribed_RNA"/>
</dbReference>
<name>A0A7S3E8D1_9RHOD</name>
<keyword evidence="2" id="KW-0489">Methyltransferase</keyword>
<dbReference type="EMBL" id="HBHW01004246">
    <property type="protein sequence ID" value="CAE0035146.1"/>
    <property type="molecule type" value="Transcribed_RNA"/>
</dbReference>
<organism evidence="17">
    <name type="scientific">Rhodosorus marinus</name>
    <dbReference type="NCBI Taxonomy" id="101924"/>
    <lineage>
        <taxon>Eukaryota</taxon>
        <taxon>Rhodophyta</taxon>
        <taxon>Stylonematophyceae</taxon>
        <taxon>Stylonematales</taxon>
        <taxon>Stylonemataceae</taxon>
        <taxon>Rhodosorus</taxon>
    </lineage>
</organism>
<comment type="similarity">
    <text evidence="1">Belongs to the methyltransferase superfamily.</text>
</comment>
<dbReference type="EMBL" id="HBHW01004250">
    <property type="protein sequence ID" value="CAE0035150.1"/>
    <property type="molecule type" value="Transcribed_RNA"/>
</dbReference>
<evidence type="ECO:0000313" key="9">
    <source>
        <dbReference type="EMBL" id="CAE0035144.1"/>
    </source>
</evidence>
<evidence type="ECO:0000313" key="14">
    <source>
        <dbReference type="EMBL" id="CAE0035152.1"/>
    </source>
</evidence>
<dbReference type="EMBL" id="HBHW01004244">
    <property type="protein sequence ID" value="CAE0035144.1"/>
    <property type="molecule type" value="Transcribed_RNA"/>
</dbReference>
<dbReference type="PANTHER" id="PTHR12176">
    <property type="entry name" value="SAM-DEPENDENT METHYLTRANSFERASE SUPERFAMILY PROTEIN"/>
    <property type="match status" value="1"/>
</dbReference>
<reference evidence="17" key="1">
    <citation type="submission" date="2021-01" db="EMBL/GenBank/DDBJ databases">
        <authorList>
            <person name="Corre E."/>
            <person name="Pelletier E."/>
            <person name="Niang G."/>
            <person name="Scheremetjew M."/>
            <person name="Finn R."/>
            <person name="Kale V."/>
            <person name="Holt S."/>
            <person name="Cochrane G."/>
            <person name="Meng A."/>
            <person name="Brown T."/>
            <person name="Cohen L."/>
        </authorList>
    </citation>
    <scope>NUCLEOTIDE SEQUENCE</scope>
    <source>
        <strain evidence="17">CCMP 769</strain>
    </source>
</reference>